<feature type="chain" id="PRO_5040407860" description="SCP domain-containing protein" evidence="2">
    <location>
        <begin position="19"/>
        <end position="737"/>
    </location>
</feature>
<keyword evidence="2" id="KW-0732">Signal</keyword>
<accession>A0A9P6H1C1</accession>
<feature type="domain" description="SCP" evidence="3">
    <location>
        <begin position="19"/>
        <end position="136"/>
    </location>
</feature>
<dbReference type="PANTHER" id="PTHR31157">
    <property type="entry name" value="SCP DOMAIN-CONTAINING PROTEIN"/>
    <property type="match status" value="1"/>
</dbReference>
<gene>
    <name evidence="4" type="ORF">NGRA_0226</name>
</gene>
<comment type="caution">
    <text evidence="4">The sequence shown here is derived from an EMBL/GenBank/DDBJ whole genome shotgun (WGS) entry which is preliminary data.</text>
</comment>
<evidence type="ECO:0000256" key="1">
    <source>
        <dbReference type="SAM" id="MobiDB-lite"/>
    </source>
</evidence>
<dbReference type="AlphaFoldDB" id="A0A9P6H1C1"/>
<dbReference type="OrthoDB" id="568194at2759"/>
<evidence type="ECO:0000256" key="2">
    <source>
        <dbReference type="SAM" id="SignalP"/>
    </source>
</evidence>
<dbReference type="PANTHER" id="PTHR31157:SF1">
    <property type="entry name" value="SCP DOMAIN-CONTAINING PROTEIN"/>
    <property type="match status" value="1"/>
</dbReference>
<evidence type="ECO:0000313" key="5">
    <source>
        <dbReference type="Proteomes" id="UP000740883"/>
    </source>
</evidence>
<protein>
    <recommendedName>
        <fullName evidence="3">SCP domain-containing protein</fullName>
    </recommendedName>
</protein>
<dbReference type="Pfam" id="PF00188">
    <property type="entry name" value="CAP"/>
    <property type="match status" value="1"/>
</dbReference>
<dbReference type="CDD" id="cd05379">
    <property type="entry name" value="CAP_bacterial"/>
    <property type="match status" value="1"/>
</dbReference>
<reference evidence="4 5" key="1">
    <citation type="journal article" date="2020" name="Genome Biol. Evol.">
        <title>Comparative genomics of strictly vertically transmitted, feminizing microsporidia endosymbionts of amphipod crustaceans.</title>
        <authorList>
            <person name="Cormier A."/>
            <person name="Chebbi M.A."/>
            <person name="Giraud I."/>
            <person name="Wattier R."/>
            <person name="Teixeira M."/>
            <person name="Gilbert C."/>
            <person name="Rigaud T."/>
            <person name="Cordaux R."/>
        </authorList>
    </citation>
    <scope>NUCLEOTIDE SEQUENCE [LARGE SCALE GENOMIC DNA]</scope>
    <source>
        <strain evidence="4 5">Ou3-Ou53</strain>
    </source>
</reference>
<dbReference type="Proteomes" id="UP000740883">
    <property type="component" value="Unassembled WGS sequence"/>
</dbReference>
<proteinExistence type="predicted"/>
<sequence>MKLLVYLKLAICSLSVNMLKLTNLYRKYYNMDELKPIPPLQMASDLQANTMCKEMKVTHEGVPGKETLRDRLEAFNFVGINIGENIAKQENDDYKEVFKVWIKSKLHRKNILGDYTYSAVTTCRGQDDNRYWVQVFGKDLSNNNIRELRQTATEDKVGGELKNYLLDYFSVLKGDKKGDEKSSLDQKQSIVEERPISIESTLSISRRFAKPKTVTKTEFMEERPISIESTLSISRRFAKPKTVTKTEVVESPKTNTENMEFLFKEGEDIKKILDKLPSNFHLSFQGNYKKYIAYKDSAEKTSSKQASSMLVTPNPKETPNTNSLQKFIDKVPLLSQSTTVASSTRNTSSILKDDSKSISQLNKTSPEIKKYEDLLKSLIDKLKKPETTIDKGTIDKNTTIDKVTSTDKGTFDKNTTIDKVTSTDKGTSLDKNATIDKGTSTKITSKNITTDTPKATSLTIDLSEIVPLSKPSSSVISSTEQPKPAITTTEVIYKTVYTYKEPASITKTITNSLSDIGNINILTITDKKKSATTSPTIYKTTKIGSISVLDSNSLLRTITVTVLKDSLSKPEDQKSIIKEQTVKEQTVKDPSKEPIKEQTVKDPSKESIKEQTVKELSKESIKEQTVKEPSKEPIKETVSPSSLLDTVKNLLENTQKESSLVEKKGDLLEFNSNMKKLFKDLINKKNKRKLFASSNIDKDTESKLKEYINSLVEDKDITLNIRTGKCDIIDIGEPIVD</sequence>
<feature type="region of interest" description="Disordered" evidence="1">
    <location>
        <begin position="582"/>
        <end position="639"/>
    </location>
</feature>
<feature type="compositionally biased region" description="Basic and acidic residues" evidence="1">
    <location>
        <begin position="582"/>
        <end position="635"/>
    </location>
</feature>
<name>A0A9P6H1C1_9MICR</name>
<feature type="region of interest" description="Disordered" evidence="1">
    <location>
        <begin position="303"/>
        <end position="322"/>
    </location>
</feature>
<keyword evidence="5" id="KW-1185">Reference proteome</keyword>
<feature type="signal peptide" evidence="2">
    <location>
        <begin position="1"/>
        <end position="18"/>
    </location>
</feature>
<organism evidence="4 5">
    <name type="scientific">Nosema granulosis</name>
    <dbReference type="NCBI Taxonomy" id="83296"/>
    <lineage>
        <taxon>Eukaryota</taxon>
        <taxon>Fungi</taxon>
        <taxon>Fungi incertae sedis</taxon>
        <taxon>Microsporidia</taxon>
        <taxon>Nosematidae</taxon>
        <taxon>Nosema</taxon>
    </lineage>
</organism>
<dbReference type="SUPFAM" id="SSF55797">
    <property type="entry name" value="PR-1-like"/>
    <property type="match status" value="1"/>
</dbReference>
<dbReference type="EMBL" id="SBJO01000007">
    <property type="protein sequence ID" value="KAF9764849.1"/>
    <property type="molecule type" value="Genomic_DNA"/>
</dbReference>
<dbReference type="Gene3D" id="3.40.33.10">
    <property type="entry name" value="CAP"/>
    <property type="match status" value="1"/>
</dbReference>
<evidence type="ECO:0000313" key="4">
    <source>
        <dbReference type="EMBL" id="KAF9764849.1"/>
    </source>
</evidence>
<dbReference type="InterPro" id="IPR035940">
    <property type="entry name" value="CAP_sf"/>
</dbReference>
<dbReference type="InterPro" id="IPR014044">
    <property type="entry name" value="CAP_dom"/>
</dbReference>
<evidence type="ECO:0000259" key="3">
    <source>
        <dbReference type="Pfam" id="PF00188"/>
    </source>
</evidence>